<sequence>MADHNKYGAPSGPPPNYPMSPPPAQHYDAGPYNQGQWQQQGQWGPPQPGYDQYGQNYGPPNQGYYGPPQGGMTYQQGMPPQQGYYVQEQRRGPGAGEGCCAALLDEWKDVKEHLATCGLEVMAMIYVASGVASLEGETTSISSLRHQKPHRRS</sequence>
<feature type="compositionally biased region" description="Pro residues" evidence="1">
    <location>
        <begin position="11"/>
        <end position="24"/>
    </location>
</feature>
<accession>A0ABR0KKH1</accession>
<name>A0ABR0KKH1_9EURO</name>
<dbReference type="Proteomes" id="UP001345013">
    <property type="component" value="Unassembled WGS sequence"/>
</dbReference>
<feature type="region of interest" description="Disordered" evidence="1">
    <location>
        <begin position="1"/>
        <end position="97"/>
    </location>
</feature>
<keyword evidence="3" id="KW-1185">Reference proteome</keyword>
<evidence type="ECO:0000313" key="2">
    <source>
        <dbReference type="EMBL" id="KAK5097720.1"/>
    </source>
</evidence>
<gene>
    <name evidence="2" type="ORF">LTR24_002187</name>
</gene>
<protein>
    <submittedName>
        <fullName evidence="2">Uncharacterized protein</fullName>
    </submittedName>
</protein>
<evidence type="ECO:0000313" key="3">
    <source>
        <dbReference type="Proteomes" id="UP001345013"/>
    </source>
</evidence>
<reference evidence="2 3" key="1">
    <citation type="submission" date="2023-08" db="EMBL/GenBank/DDBJ databases">
        <title>Black Yeasts Isolated from many extreme environments.</title>
        <authorList>
            <person name="Coleine C."/>
            <person name="Stajich J.E."/>
            <person name="Selbmann L."/>
        </authorList>
    </citation>
    <scope>NUCLEOTIDE SEQUENCE [LARGE SCALE GENOMIC DNA]</scope>
    <source>
        <strain evidence="2 3">CCFEE 5885</strain>
    </source>
</reference>
<comment type="caution">
    <text evidence="2">The sequence shown here is derived from an EMBL/GenBank/DDBJ whole genome shotgun (WGS) entry which is preliminary data.</text>
</comment>
<evidence type="ECO:0000256" key="1">
    <source>
        <dbReference type="SAM" id="MobiDB-lite"/>
    </source>
</evidence>
<organism evidence="2 3">
    <name type="scientific">Lithohypha guttulata</name>
    <dbReference type="NCBI Taxonomy" id="1690604"/>
    <lineage>
        <taxon>Eukaryota</taxon>
        <taxon>Fungi</taxon>
        <taxon>Dikarya</taxon>
        <taxon>Ascomycota</taxon>
        <taxon>Pezizomycotina</taxon>
        <taxon>Eurotiomycetes</taxon>
        <taxon>Chaetothyriomycetidae</taxon>
        <taxon>Chaetothyriales</taxon>
        <taxon>Trichomeriaceae</taxon>
        <taxon>Lithohypha</taxon>
    </lineage>
</organism>
<feature type="compositionally biased region" description="Low complexity" evidence="1">
    <location>
        <begin position="30"/>
        <end position="85"/>
    </location>
</feature>
<proteinExistence type="predicted"/>
<dbReference type="EMBL" id="JAVRRG010000017">
    <property type="protein sequence ID" value="KAK5097720.1"/>
    <property type="molecule type" value="Genomic_DNA"/>
</dbReference>